<dbReference type="InterPro" id="IPR013328">
    <property type="entry name" value="6PGD_dom2"/>
</dbReference>
<dbReference type="Pfam" id="PF03446">
    <property type="entry name" value="NAD_binding_2"/>
    <property type="match status" value="1"/>
</dbReference>
<dbReference type="InterPro" id="IPR008927">
    <property type="entry name" value="6-PGluconate_DH-like_C_sf"/>
</dbReference>
<gene>
    <name evidence="7" type="ORF">IPJ38_02070</name>
</gene>
<keyword evidence="2" id="KW-0560">Oxidoreductase</keyword>
<comment type="caution">
    <text evidence="7">The sequence shown here is derived from an EMBL/GenBank/DDBJ whole genome shotgun (WGS) entry which is preliminary data.</text>
</comment>
<dbReference type="Gene3D" id="1.10.1040.10">
    <property type="entry name" value="N-(1-d-carboxylethyl)-l-norvaline Dehydrogenase, domain 2"/>
    <property type="match status" value="1"/>
</dbReference>
<dbReference type="Pfam" id="PF14833">
    <property type="entry name" value="NAD_binding_11"/>
    <property type="match status" value="1"/>
</dbReference>
<dbReference type="PANTHER" id="PTHR43060:SF15">
    <property type="entry name" value="3-HYDROXYISOBUTYRATE DEHYDROGENASE-LIKE 1, MITOCHONDRIAL-RELATED"/>
    <property type="match status" value="1"/>
</dbReference>
<dbReference type="InterPro" id="IPR029154">
    <property type="entry name" value="HIBADH-like_NADP-bd"/>
</dbReference>
<dbReference type="PROSITE" id="PS00895">
    <property type="entry name" value="3_HYDROXYISOBUT_DH"/>
    <property type="match status" value="1"/>
</dbReference>
<evidence type="ECO:0000259" key="5">
    <source>
        <dbReference type="Pfam" id="PF03446"/>
    </source>
</evidence>
<evidence type="ECO:0000256" key="3">
    <source>
        <dbReference type="ARBA" id="ARBA00023027"/>
    </source>
</evidence>
<dbReference type="GO" id="GO:0016491">
    <property type="term" value="F:oxidoreductase activity"/>
    <property type="evidence" value="ECO:0007669"/>
    <property type="project" value="UniProtKB-KW"/>
</dbReference>
<comment type="similarity">
    <text evidence="1">Belongs to the HIBADH-related family.</text>
</comment>
<organism evidence="7 8">
    <name type="scientific">Candidatus Dechloromonas phosphorivorans</name>
    <dbReference type="NCBI Taxonomy" id="2899244"/>
    <lineage>
        <taxon>Bacteria</taxon>
        <taxon>Pseudomonadati</taxon>
        <taxon>Pseudomonadota</taxon>
        <taxon>Betaproteobacteria</taxon>
        <taxon>Rhodocyclales</taxon>
        <taxon>Azonexaceae</taxon>
        <taxon>Dechloromonas</taxon>
    </lineage>
</organism>
<dbReference type="EMBL" id="JADJMS010000006">
    <property type="protein sequence ID" value="MBK7414068.1"/>
    <property type="molecule type" value="Genomic_DNA"/>
</dbReference>
<dbReference type="PANTHER" id="PTHR43060">
    <property type="entry name" value="3-HYDROXYISOBUTYRATE DEHYDROGENASE-LIKE 1, MITOCHONDRIAL-RELATED"/>
    <property type="match status" value="1"/>
</dbReference>
<protein>
    <submittedName>
        <fullName evidence="7">NAD(P)-dependent oxidoreductase</fullName>
    </submittedName>
</protein>
<name>A0A935JUM0_9RHOO</name>
<dbReference type="InterPro" id="IPR002204">
    <property type="entry name" value="3-OH-isobutyrate_DH-rel_CS"/>
</dbReference>
<evidence type="ECO:0000256" key="4">
    <source>
        <dbReference type="PIRSR" id="PIRSR000103-1"/>
    </source>
</evidence>
<evidence type="ECO:0000313" key="8">
    <source>
        <dbReference type="Proteomes" id="UP000739411"/>
    </source>
</evidence>
<dbReference type="PIRSF" id="PIRSF000103">
    <property type="entry name" value="HIBADH"/>
    <property type="match status" value="1"/>
</dbReference>
<dbReference type="Proteomes" id="UP000739411">
    <property type="component" value="Unassembled WGS sequence"/>
</dbReference>
<dbReference type="SUPFAM" id="SSF48179">
    <property type="entry name" value="6-phosphogluconate dehydrogenase C-terminal domain-like"/>
    <property type="match status" value="1"/>
</dbReference>
<dbReference type="Gene3D" id="3.40.50.720">
    <property type="entry name" value="NAD(P)-binding Rossmann-like Domain"/>
    <property type="match status" value="1"/>
</dbReference>
<dbReference type="InterPro" id="IPR036291">
    <property type="entry name" value="NAD(P)-bd_dom_sf"/>
</dbReference>
<dbReference type="SUPFAM" id="SSF51735">
    <property type="entry name" value="NAD(P)-binding Rossmann-fold domains"/>
    <property type="match status" value="1"/>
</dbReference>
<feature type="active site" evidence="4">
    <location>
        <position position="167"/>
    </location>
</feature>
<reference evidence="7 8" key="1">
    <citation type="submission" date="2020-10" db="EMBL/GenBank/DDBJ databases">
        <title>Connecting structure to function with the recovery of over 1000 high-quality activated sludge metagenome-assembled genomes encoding full-length rRNA genes using long-read sequencing.</title>
        <authorList>
            <person name="Singleton C.M."/>
            <person name="Petriglieri F."/>
            <person name="Kristensen J.M."/>
            <person name="Kirkegaard R.H."/>
            <person name="Michaelsen T.Y."/>
            <person name="Andersen M.H."/>
            <person name="Karst S.M."/>
            <person name="Dueholm M.S."/>
            <person name="Nielsen P.H."/>
            <person name="Albertsen M."/>
        </authorList>
    </citation>
    <scope>NUCLEOTIDE SEQUENCE [LARGE SCALE GENOMIC DNA]</scope>
    <source>
        <strain evidence="7">EsbW_18-Q3-R4-48_BATAC.463</strain>
    </source>
</reference>
<sequence>MKVGFIGLGAMGRPMALHLHKAGHELFVWARRPAVVGDLPATVCATPAELGQQCAVVFTVVTSSADVENIALGKDGLIDGMAPGSVLVDCSTIAPETARLIAAKLAEKNIAMLDAPVSGGVQGAIDGTLAIMAGGLPETIEMVRPLLECLGQRIVHIGPNGAGQVAKACNQMIMVAAIQAAAEAMRLAAASGVDCAKVRQALAGGSAASRVLDVMGERMVQRNFSAGIEARLHHKDYGLVLEAARKSGAFMPLTATVAQQLNALMAQGMGRADTSSLLRVLEGK</sequence>
<dbReference type="GO" id="GO:0016054">
    <property type="term" value="P:organic acid catabolic process"/>
    <property type="evidence" value="ECO:0007669"/>
    <property type="project" value="UniProtKB-ARBA"/>
</dbReference>
<dbReference type="AlphaFoldDB" id="A0A935JUM0"/>
<keyword evidence="3" id="KW-0520">NAD</keyword>
<feature type="domain" description="3-hydroxyisobutyrate dehydrogenase-like NAD-binding" evidence="6">
    <location>
        <begin position="161"/>
        <end position="281"/>
    </location>
</feature>
<dbReference type="GO" id="GO:0050661">
    <property type="term" value="F:NADP binding"/>
    <property type="evidence" value="ECO:0007669"/>
    <property type="project" value="InterPro"/>
</dbReference>
<evidence type="ECO:0000313" key="7">
    <source>
        <dbReference type="EMBL" id="MBK7414068.1"/>
    </source>
</evidence>
<accession>A0A935JUM0</accession>
<dbReference type="InterPro" id="IPR006115">
    <property type="entry name" value="6PGDH_NADP-bd"/>
</dbReference>
<dbReference type="InterPro" id="IPR015815">
    <property type="entry name" value="HIBADH-related"/>
</dbReference>
<feature type="domain" description="6-phosphogluconate dehydrogenase NADP-binding" evidence="5">
    <location>
        <begin position="2"/>
        <end position="158"/>
    </location>
</feature>
<evidence type="ECO:0000259" key="6">
    <source>
        <dbReference type="Pfam" id="PF14833"/>
    </source>
</evidence>
<dbReference type="GO" id="GO:0051287">
    <property type="term" value="F:NAD binding"/>
    <property type="evidence" value="ECO:0007669"/>
    <property type="project" value="InterPro"/>
</dbReference>
<evidence type="ECO:0000256" key="2">
    <source>
        <dbReference type="ARBA" id="ARBA00023002"/>
    </source>
</evidence>
<evidence type="ECO:0000256" key="1">
    <source>
        <dbReference type="ARBA" id="ARBA00009080"/>
    </source>
</evidence>
<proteinExistence type="inferred from homology"/>